<dbReference type="EMBL" id="JAQGEF010000022">
    <property type="protein sequence ID" value="MDA3616086.1"/>
    <property type="molecule type" value="Genomic_DNA"/>
</dbReference>
<evidence type="ECO:0000313" key="10">
    <source>
        <dbReference type="Proteomes" id="UP001210231"/>
    </source>
</evidence>
<keyword evidence="3" id="KW-0227">DNA damage</keyword>
<dbReference type="InterPro" id="IPR003738">
    <property type="entry name" value="SRAP"/>
</dbReference>
<name>A0ABT4UMK3_9BACT</name>
<keyword evidence="7" id="KW-0456">Lyase</keyword>
<comment type="similarity">
    <text evidence="1 8">Belongs to the SOS response-associated peptidase family.</text>
</comment>
<evidence type="ECO:0000256" key="8">
    <source>
        <dbReference type="RuleBase" id="RU364100"/>
    </source>
</evidence>
<evidence type="ECO:0000313" key="9">
    <source>
        <dbReference type="EMBL" id="MDA3616086.1"/>
    </source>
</evidence>
<dbReference type="Gene3D" id="3.90.1680.10">
    <property type="entry name" value="SOS response associated peptidase-like"/>
    <property type="match status" value="1"/>
</dbReference>
<protein>
    <recommendedName>
        <fullName evidence="8">Abasic site processing protein</fullName>
        <ecNumber evidence="8">3.4.-.-</ecNumber>
    </recommendedName>
</protein>
<keyword evidence="10" id="KW-1185">Reference proteome</keyword>
<dbReference type="PANTHER" id="PTHR13604:SF0">
    <property type="entry name" value="ABASIC SITE PROCESSING PROTEIN HMCES"/>
    <property type="match status" value="1"/>
</dbReference>
<dbReference type="EC" id="3.4.-.-" evidence="8"/>
<evidence type="ECO:0000256" key="1">
    <source>
        <dbReference type="ARBA" id="ARBA00008136"/>
    </source>
</evidence>
<dbReference type="Proteomes" id="UP001210231">
    <property type="component" value="Unassembled WGS sequence"/>
</dbReference>
<evidence type="ECO:0000256" key="5">
    <source>
        <dbReference type="ARBA" id="ARBA00023124"/>
    </source>
</evidence>
<dbReference type="InterPro" id="IPR036590">
    <property type="entry name" value="SRAP-like"/>
</dbReference>
<organism evidence="9 10">
    <name type="scientific">Polluticaenibacter yanchengensis</name>
    <dbReference type="NCBI Taxonomy" id="3014562"/>
    <lineage>
        <taxon>Bacteria</taxon>
        <taxon>Pseudomonadati</taxon>
        <taxon>Bacteroidota</taxon>
        <taxon>Chitinophagia</taxon>
        <taxon>Chitinophagales</taxon>
        <taxon>Chitinophagaceae</taxon>
        <taxon>Polluticaenibacter</taxon>
    </lineage>
</organism>
<reference evidence="9 10" key="1">
    <citation type="submission" date="2022-12" db="EMBL/GenBank/DDBJ databases">
        <title>Chitinophagaceae gen. sp. nov., a new member of the family Chitinophagaceae, isolated from soil in a chemical factory.</title>
        <authorList>
            <person name="Ke Z."/>
        </authorList>
    </citation>
    <scope>NUCLEOTIDE SEQUENCE [LARGE SCALE GENOMIC DNA]</scope>
    <source>
        <strain evidence="9 10">LY-5</strain>
    </source>
</reference>
<dbReference type="SUPFAM" id="SSF143081">
    <property type="entry name" value="BB1717-like"/>
    <property type="match status" value="1"/>
</dbReference>
<keyword evidence="5" id="KW-0190">Covalent protein-DNA linkage</keyword>
<evidence type="ECO:0000256" key="4">
    <source>
        <dbReference type="ARBA" id="ARBA00022801"/>
    </source>
</evidence>
<evidence type="ECO:0000256" key="3">
    <source>
        <dbReference type="ARBA" id="ARBA00022763"/>
    </source>
</evidence>
<evidence type="ECO:0000256" key="2">
    <source>
        <dbReference type="ARBA" id="ARBA00022670"/>
    </source>
</evidence>
<evidence type="ECO:0000256" key="6">
    <source>
        <dbReference type="ARBA" id="ARBA00023125"/>
    </source>
</evidence>
<accession>A0ABT4UMK3</accession>
<keyword evidence="6" id="KW-0238">DNA-binding</keyword>
<keyword evidence="4 8" id="KW-0378">Hydrolase</keyword>
<evidence type="ECO:0000256" key="7">
    <source>
        <dbReference type="ARBA" id="ARBA00023239"/>
    </source>
</evidence>
<dbReference type="Pfam" id="PF02586">
    <property type="entry name" value="SRAP"/>
    <property type="match status" value="1"/>
</dbReference>
<dbReference type="PANTHER" id="PTHR13604">
    <property type="entry name" value="DC12-RELATED"/>
    <property type="match status" value="1"/>
</dbReference>
<proteinExistence type="inferred from homology"/>
<comment type="caution">
    <text evidence="9">The sequence shown here is derived from an EMBL/GenBank/DDBJ whole genome shotgun (WGS) entry which is preliminary data.</text>
</comment>
<gene>
    <name evidence="9" type="ORF">O3P16_14820</name>
</gene>
<keyword evidence="2 8" id="KW-0645">Protease</keyword>
<sequence>MCFHTKQSSDVKKLERRFHARMLNEKEYLPNEHYNGFKHPRTPVITNVDESHIRLFEWGLIPSWSKNEEIQKSTLNAKIETIAEVASFKNIVTQRCLVLVSGFYEWQWLDGKGKNKQQYLITLNNTDDFALGGLYNQWEHPVSKEVHHTYTILTQPANELMSTIHNTKKRMPLILNVDEERDWLQGKITIPSEVKLDTKKVGDNQVQMLF</sequence>
<dbReference type="RefSeq" id="WP_407032416.1">
    <property type="nucleotide sequence ID" value="NZ_JAQGEF010000022.1"/>
</dbReference>